<dbReference type="Proteomes" id="UP000001591">
    <property type="component" value="Chromosome"/>
</dbReference>
<proteinExistence type="predicted"/>
<reference evidence="2 3" key="1">
    <citation type="journal article" date="2010" name="BMC Genomics">
        <title>Metabolic flexibility revealed in the genome of the cyst-forming alpha-1 proteobacterium Rhodospirillum centenum.</title>
        <authorList>
            <person name="Lu Y.K."/>
            <person name="Marden J."/>
            <person name="Han M."/>
            <person name="Swingley W.D."/>
            <person name="Mastrian S.D."/>
            <person name="Chowdhury S.R."/>
            <person name="Hao J."/>
            <person name="Helmy T."/>
            <person name="Kim S."/>
            <person name="Kurdoglu A.A."/>
            <person name="Matthies H.J."/>
            <person name="Rollo D."/>
            <person name="Stothard P."/>
            <person name="Blankenship R.E."/>
            <person name="Bauer C.E."/>
            <person name="Touchman J.W."/>
        </authorList>
    </citation>
    <scope>NUCLEOTIDE SEQUENCE [LARGE SCALE GENOMIC DNA]</scope>
    <source>
        <strain evidence="3">ATCC 51521 / SW</strain>
    </source>
</reference>
<evidence type="ECO:0000313" key="3">
    <source>
        <dbReference type="Proteomes" id="UP000001591"/>
    </source>
</evidence>
<evidence type="ECO:0000256" key="1">
    <source>
        <dbReference type="SAM" id="MobiDB-lite"/>
    </source>
</evidence>
<feature type="region of interest" description="Disordered" evidence="1">
    <location>
        <begin position="24"/>
        <end position="71"/>
    </location>
</feature>
<dbReference type="STRING" id="414684.RC1_3243"/>
<name>B6IWD1_RHOCS</name>
<gene>
    <name evidence="2" type="ordered locus">RC1_3243</name>
</gene>
<dbReference type="AlphaFoldDB" id="B6IWD1"/>
<dbReference type="KEGG" id="rce:RC1_3243"/>
<dbReference type="EMBL" id="CP000613">
    <property type="protein sequence ID" value="ACJ00605.1"/>
    <property type="molecule type" value="Genomic_DNA"/>
</dbReference>
<dbReference type="HOGENOM" id="CLU_2737368_0_0_5"/>
<sequence length="71" mass="7166">MEPAGRDLDPRAFAPGIATTGLATAGIAGHPADQPAFLGDPARPEADRRPFSGSGLPMPENGVRRAASISG</sequence>
<organism evidence="2 3">
    <name type="scientific">Rhodospirillum centenum (strain ATCC 51521 / SW)</name>
    <dbReference type="NCBI Taxonomy" id="414684"/>
    <lineage>
        <taxon>Bacteria</taxon>
        <taxon>Pseudomonadati</taxon>
        <taxon>Pseudomonadota</taxon>
        <taxon>Alphaproteobacteria</taxon>
        <taxon>Rhodospirillales</taxon>
        <taxon>Rhodospirillaceae</taxon>
        <taxon>Rhodospirillum</taxon>
    </lineage>
</organism>
<evidence type="ECO:0000313" key="2">
    <source>
        <dbReference type="EMBL" id="ACJ00605.1"/>
    </source>
</evidence>
<keyword evidence="3" id="KW-1185">Reference proteome</keyword>
<accession>B6IWD1</accession>
<protein>
    <submittedName>
        <fullName evidence="2">Uncharacterized protein</fullName>
    </submittedName>
</protein>